<keyword evidence="2" id="KW-1185">Reference proteome</keyword>
<organism evidence="1 2">
    <name type="scientific">Cenococcum geophilum 1.58</name>
    <dbReference type="NCBI Taxonomy" id="794803"/>
    <lineage>
        <taxon>Eukaryota</taxon>
        <taxon>Fungi</taxon>
        <taxon>Dikarya</taxon>
        <taxon>Ascomycota</taxon>
        <taxon>Pezizomycotina</taxon>
        <taxon>Dothideomycetes</taxon>
        <taxon>Pleosporomycetidae</taxon>
        <taxon>Gloniales</taxon>
        <taxon>Gloniaceae</taxon>
        <taxon>Cenococcum</taxon>
    </lineage>
</organism>
<dbReference type="Proteomes" id="UP000250078">
    <property type="component" value="Unassembled WGS sequence"/>
</dbReference>
<dbReference type="EMBL" id="KV748262">
    <property type="protein sequence ID" value="OCK87340.1"/>
    <property type="molecule type" value="Genomic_DNA"/>
</dbReference>
<proteinExistence type="predicted"/>
<reference evidence="1 2" key="1">
    <citation type="journal article" date="2016" name="Nat. Commun.">
        <title>Ectomycorrhizal ecology is imprinted in the genome of the dominant symbiotic fungus Cenococcum geophilum.</title>
        <authorList>
            <consortium name="DOE Joint Genome Institute"/>
            <person name="Peter M."/>
            <person name="Kohler A."/>
            <person name="Ohm R.A."/>
            <person name="Kuo A."/>
            <person name="Krutzmann J."/>
            <person name="Morin E."/>
            <person name="Arend M."/>
            <person name="Barry K.W."/>
            <person name="Binder M."/>
            <person name="Choi C."/>
            <person name="Clum A."/>
            <person name="Copeland A."/>
            <person name="Grisel N."/>
            <person name="Haridas S."/>
            <person name="Kipfer T."/>
            <person name="LaButti K."/>
            <person name="Lindquist E."/>
            <person name="Lipzen A."/>
            <person name="Maire R."/>
            <person name="Meier B."/>
            <person name="Mihaltcheva S."/>
            <person name="Molinier V."/>
            <person name="Murat C."/>
            <person name="Poggeler S."/>
            <person name="Quandt C.A."/>
            <person name="Sperisen C."/>
            <person name="Tritt A."/>
            <person name="Tisserant E."/>
            <person name="Crous P.W."/>
            <person name="Henrissat B."/>
            <person name="Nehls U."/>
            <person name="Egli S."/>
            <person name="Spatafora J.W."/>
            <person name="Grigoriev I.V."/>
            <person name="Martin F.M."/>
        </authorList>
    </citation>
    <scope>NUCLEOTIDE SEQUENCE [LARGE SCALE GENOMIC DNA]</scope>
    <source>
        <strain evidence="1 2">1.58</strain>
    </source>
</reference>
<protein>
    <submittedName>
        <fullName evidence="1">ARF/SAR superfamily protein</fullName>
    </submittedName>
</protein>
<sequence>MWTPDWLWETLSWLGIGGTRAKLLFLGLDNAGKTTLLHMLKNGRATILQPALHPTCEDLTFGFYRFTVYDLGGHTQLRRLWPDFFPEASGVVFVVDAADPERVAESRVELDKLLAKKDMLSTPFLVLGNKTDDPNALSEDKLRQKLGLVQTTGKGKVPLENARPIELFMCSVVERQGYDEGIRWLSQYL</sequence>
<name>A0ACC8ELY6_9PEZI</name>
<accession>A0ACC8ELY6</accession>
<gene>
    <name evidence="1" type="ORF">K441DRAFT_670898</name>
</gene>
<evidence type="ECO:0000313" key="1">
    <source>
        <dbReference type="EMBL" id="OCK87340.1"/>
    </source>
</evidence>
<evidence type="ECO:0000313" key="2">
    <source>
        <dbReference type="Proteomes" id="UP000250078"/>
    </source>
</evidence>